<feature type="non-terminal residue" evidence="1">
    <location>
        <position position="132"/>
    </location>
</feature>
<organism evidence="1 2">
    <name type="scientific">Puccinia sorghi</name>
    <dbReference type="NCBI Taxonomy" id="27349"/>
    <lineage>
        <taxon>Eukaryota</taxon>
        <taxon>Fungi</taxon>
        <taxon>Dikarya</taxon>
        <taxon>Basidiomycota</taxon>
        <taxon>Pucciniomycotina</taxon>
        <taxon>Pucciniomycetes</taxon>
        <taxon>Pucciniales</taxon>
        <taxon>Pucciniaceae</taxon>
        <taxon>Puccinia</taxon>
    </lineage>
</organism>
<dbReference type="AlphaFoldDB" id="A0A0L6UC74"/>
<reference evidence="1 2" key="1">
    <citation type="submission" date="2015-08" db="EMBL/GenBank/DDBJ databases">
        <title>Next Generation Sequencing and Analysis of the Genome of Puccinia sorghi L Schw, the Causal Agent of Maize Common Rust.</title>
        <authorList>
            <person name="Rochi L."/>
            <person name="Burguener G."/>
            <person name="Darino M."/>
            <person name="Turjanski A."/>
            <person name="Kreff E."/>
            <person name="Dieguez M.J."/>
            <person name="Sacco F."/>
        </authorList>
    </citation>
    <scope>NUCLEOTIDE SEQUENCE [LARGE SCALE GENOMIC DNA]</scope>
    <source>
        <strain evidence="1 2">RO10H11247</strain>
    </source>
</reference>
<dbReference type="VEuPathDB" id="FungiDB:VP01_8178g1"/>
<proteinExistence type="predicted"/>
<dbReference type="Proteomes" id="UP000037035">
    <property type="component" value="Unassembled WGS sequence"/>
</dbReference>
<accession>A0A0L6UC74</accession>
<name>A0A0L6UC74_9BASI</name>
<dbReference type="OrthoDB" id="2273864at2759"/>
<keyword evidence="2" id="KW-1185">Reference proteome</keyword>
<sequence>MQLILLLDNLRFKPFTGEILSSTQSISFNRNFINLEAASQCYKKQANKLCLQPPSLNIAFRKQAWPIQNQISCFEKCFKLSLPSKWKAIHPVFHVSLLEPAKGLYPAKAYPPPETVNFQDHLEWEVSHILDA</sequence>
<comment type="caution">
    <text evidence="1">The sequence shown here is derived from an EMBL/GenBank/DDBJ whole genome shotgun (WGS) entry which is preliminary data.</text>
</comment>
<protein>
    <submittedName>
        <fullName evidence="1">Uncharacterized protein</fullName>
    </submittedName>
</protein>
<gene>
    <name evidence="1" type="ORF">VP01_8178g1</name>
</gene>
<evidence type="ECO:0000313" key="1">
    <source>
        <dbReference type="EMBL" id="KNZ45390.1"/>
    </source>
</evidence>
<evidence type="ECO:0000313" key="2">
    <source>
        <dbReference type="Proteomes" id="UP000037035"/>
    </source>
</evidence>
<dbReference type="EMBL" id="LAVV01013691">
    <property type="protein sequence ID" value="KNZ45390.1"/>
    <property type="molecule type" value="Genomic_DNA"/>
</dbReference>